<feature type="non-terminal residue" evidence="1">
    <location>
        <position position="1"/>
    </location>
</feature>
<name>X0XED5_9ZZZZ</name>
<sequence>LNDFFVGQTVFYRSDDVLAYPNIVGVLSRVYDTGGGTEWAIEIEVTSPVEFAYSVDAGTGYLNNLSGKQNYRILVQVRDALDTFSAFDEGFRFVPPQSGQTNIDLQAIIDGYAKGEGLFSWQYFARFSELWKGLDEEAGNYTSVSSLPASTIRFNSFEEYLSFPPGTEFRTDSLNYPDLYVVTSNTTIDTIEAIGIFTSTDAANILSNPRPASIDTTIMQGVTAFKQIGQLGGALMWENLLRKTEVQTFD</sequence>
<dbReference type="AlphaFoldDB" id="X0XED5"/>
<reference evidence="1" key="1">
    <citation type="journal article" date="2014" name="Front. Microbiol.">
        <title>High frequency of phylogenetically diverse reductive dehalogenase-homologous genes in deep subseafloor sedimentary metagenomes.</title>
        <authorList>
            <person name="Kawai M."/>
            <person name="Futagami T."/>
            <person name="Toyoda A."/>
            <person name="Takaki Y."/>
            <person name="Nishi S."/>
            <person name="Hori S."/>
            <person name="Arai W."/>
            <person name="Tsubouchi T."/>
            <person name="Morono Y."/>
            <person name="Uchiyama I."/>
            <person name="Ito T."/>
            <person name="Fujiyama A."/>
            <person name="Inagaki F."/>
            <person name="Takami H."/>
        </authorList>
    </citation>
    <scope>NUCLEOTIDE SEQUENCE</scope>
    <source>
        <strain evidence="1">Expedition CK06-06</strain>
    </source>
</reference>
<comment type="caution">
    <text evidence="1">The sequence shown here is derived from an EMBL/GenBank/DDBJ whole genome shotgun (WGS) entry which is preliminary data.</text>
</comment>
<evidence type="ECO:0000313" key="1">
    <source>
        <dbReference type="EMBL" id="GAG34988.1"/>
    </source>
</evidence>
<protein>
    <submittedName>
        <fullName evidence="1">Uncharacterized protein</fullName>
    </submittedName>
</protein>
<organism evidence="1">
    <name type="scientific">marine sediment metagenome</name>
    <dbReference type="NCBI Taxonomy" id="412755"/>
    <lineage>
        <taxon>unclassified sequences</taxon>
        <taxon>metagenomes</taxon>
        <taxon>ecological metagenomes</taxon>
    </lineage>
</organism>
<dbReference type="EMBL" id="BARS01043007">
    <property type="protein sequence ID" value="GAG34988.1"/>
    <property type="molecule type" value="Genomic_DNA"/>
</dbReference>
<proteinExistence type="predicted"/>
<accession>X0XED5</accession>
<gene>
    <name evidence="1" type="ORF">S01H1_65168</name>
</gene>
<feature type="non-terminal residue" evidence="1">
    <location>
        <position position="250"/>
    </location>
</feature>